<gene>
    <name evidence="1" type="ORF">GU90_08890</name>
</gene>
<keyword evidence="2" id="KW-1185">Reference proteome</keyword>
<evidence type="ECO:0000313" key="2">
    <source>
        <dbReference type="Proteomes" id="UP000031419"/>
    </source>
</evidence>
<dbReference type="EMBL" id="JNVU01000024">
    <property type="protein sequence ID" value="KEI44617.1"/>
    <property type="molecule type" value="Genomic_DNA"/>
</dbReference>
<sequence length="68" mass="7389">MKAASAACCDSAGGHRVKLPVRVSTARRRRSGTSIQPSRQPVMHQYLEKLFTTIASRENSQAVCSCPV</sequence>
<name>A0A073B036_9PSEU</name>
<dbReference type="AlphaFoldDB" id="A0A073B036"/>
<protein>
    <submittedName>
        <fullName evidence="1">Uncharacterized protein</fullName>
    </submittedName>
</protein>
<reference evidence="1 2" key="1">
    <citation type="submission" date="2014-06" db="EMBL/GenBank/DDBJ databases">
        <title>Saccharopolyspora rectivirgula DSM-43113 Genome sequencing.</title>
        <authorList>
            <person name="Barrera C."/>
            <person name="Millon L."/>
            <person name="Rognon B."/>
            <person name="Zaugg C."/>
            <person name="Monod M."/>
        </authorList>
    </citation>
    <scope>NUCLEOTIDE SEQUENCE [LARGE SCALE GENOMIC DNA]</scope>
    <source>
        <strain evidence="1 2">DSM 43113</strain>
    </source>
</reference>
<comment type="caution">
    <text evidence="1">The sequence shown here is derived from an EMBL/GenBank/DDBJ whole genome shotgun (WGS) entry which is preliminary data.</text>
</comment>
<organism evidence="1 2">
    <name type="scientific">Saccharopolyspora rectivirgula</name>
    <dbReference type="NCBI Taxonomy" id="28042"/>
    <lineage>
        <taxon>Bacteria</taxon>
        <taxon>Bacillati</taxon>
        <taxon>Actinomycetota</taxon>
        <taxon>Actinomycetes</taxon>
        <taxon>Pseudonocardiales</taxon>
        <taxon>Pseudonocardiaceae</taxon>
        <taxon>Saccharopolyspora</taxon>
    </lineage>
</organism>
<proteinExistence type="predicted"/>
<dbReference type="Proteomes" id="UP000031419">
    <property type="component" value="Unassembled WGS sequence"/>
</dbReference>
<dbReference type="STRING" id="28042.GU90_08890"/>
<evidence type="ECO:0000313" key="1">
    <source>
        <dbReference type="EMBL" id="KEI44617.1"/>
    </source>
</evidence>
<accession>A0A073B036</accession>